<keyword evidence="2 3" id="KW-0732">Signal</keyword>
<evidence type="ECO:0000256" key="3">
    <source>
        <dbReference type="SAM" id="SignalP"/>
    </source>
</evidence>
<evidence type="ECO:0000256" key="2">
    <source>
        <dbReference type="ARBA" id="ARBA00022729"/>
    </source>
</evidence>
<dbReference type="PANTHER" id="PTHR30483:SF6">
    <property type="entry name" value="PERIPLASMIC BINDING PROTEIN OF ABC TRANSPORTER FOR NATURAL AMINO ACIDS"/>
    <property type="match status" value="1"/>
</dbReference>
<evidence type="ECO:0000256" key="1">
    <source>
        <dbReference type="ARBA" id="ARBA00010062"/>
    </source>
</evidence>
<sequence>MSGARLGRVLAVAAAASLALSACAGSGGGGGTGDASEIKIGFMGDLTGEGAAIVIPPYNGAKLAVDEYNAKNPKIKVNLIKYDTQGKSDQATSLITKAVGQDKIAGLIGPAFSGESKAIGGQLEENKIPSVSPSATGTGLAKNGWTYWHRVVANDDDQGPGIADFLIKAKSPKKAFVISDDQEYSVGLAEAVAKSFTAKGVTVETDKFAKDASDYSSTVTRVKSSAPDVIVYGGYYAQAGKLLKQLRDGGVTAPFTSGDGSLDAQLVAAAGKEAAEGAILACPCNIPYANATGAQKTFFDSYKAAYKTDPAIYSTEGYDAASTFLKAIDAGKTTSTDINEFLKTLTFDGVSKKIKFKSNGEPETSAVFIYQVKGGALKLLGLASEAKLEG</sequence>
<organism evidence="5 6">
    <name type="scientific">Saccharothrix violaceirubra</name>
    <dbReference type="NCBI Taxonomy" id="413306"/>
    <lineage>
        <taxon>Bacteria</taxon>
        <taxon>Bacillati</taxon>
        <taxon>Actinomycetota</taxon>
        <taxon>Actinomycetes</taxon>
        <taxon>Pseudonocardiales</taxon>
        <taxon>Pseudonocardiaceae</taxon>
        <taxon>Saccharothrix</taxon>
    </lineage>
</organism>
<dbReference type="EMBL" id="JACHJS010000001">
    <property type="protein sequence ID" value="MBB4964293.1"/>
    <property type="molecule type" value="Genomic_DNA"/>
</dbReference>
<protein>
    <submittedName>
        <fullName evidence="5">Branched-chain amino acid transport system substrate-binding protein</fullName>
    </submittedName>
</protein>
<feature type="domain" description="Leucine-binding protein" evidence="4">
    <location>
        <begin position="37"/>
        <end position="375"/>
    </location>
</feature>
<dbReference type="RefSeq" id="WP_312865519.1">
    <property type="nucleotide sequence ID" value="NZ_BAABAI010000027.1"/>
</dbReference>
<name>A0A7W7WV92_9PSEU</name>
<evidence type="ECO:0000313" key="6">
    <source>
        <dbReference type="Proteomes" id="UP000542674"/>
    </source>
</evidence>
<keyword evidence="6" id="KW-1185">Reference proteome</keyword>
<dbReference type="Gene3D" id="3.40.50.2300">
    <property type="match status" value="2"/>
</dbReference>
<dbReference type="PANTHER" id="PTHR30483">
    <property type="entry name" value="LEUCINE-SPECIFIC-BINDING PROTEIN"/>
    <property type="match status" value="1"/>
</dbReference>
<gene>
    <name evidence="5" type="ORF">F4559_001652</name>
</gene>
<evidence type="ECO:0000259" key="4">
    <source>
        <dbReference type="Pfam" id="PF13458"/>
    </source>
</evidence>
<dbReference type="Proteomes" id="UP000542674">
    <property type="component" value="Unassembled WGS sequence"/>
</dbReference>
<accession>A0A7W7WV92</accession>
<dbReference type="Pfam" id="PF13458">
    <property type="entry name" value="Peripla_BP_6"/>
    <property type="match status" value="1"/>
</dbReference>
<dbReference type="PROSITE" id="PS51257">
    <property type="entry name" value="PROKAR_LIPOPROTEIN"/>
    <property type="match status" value="1"/>
</dbReference>
<reference evidence="5 6" key="1">
    <citation type="submission" date="2020-08" db="EMBL/GenBank/DDBJ databases">
        <title>Sequencing the genomes of 1000 actinobacteria strains.</title>
        <authorList>
            <person name="Klenk H.-P."/>
        </authorList>
    </citation>
    <scope>NUCLEOTIDE SEQUENCE [LARGE SCALE GENOMIC DNA]</scope>
    <source>
        <strain evidence="5 6">DSM 45084</strain>
    </source>
</reference>
<dbReference type="InterPro" id="IPR051010">
    <property type="entry name" value="BCAA_transport"/>
</dbReference>
<dbReference type="AlphaFoldDB" id="A0A7W7WV92"/>
<proteinExistence type="inferred from homology"/>
<dbReference type="SUPFAM" id="SSF53822">
    <property type="entry name" value="Periplasmic binding protein-like I"/>
    <property type="match status" value="1"/>
</dbReference>
<dbReference type="InterPro" id="IPR028081">
    <property type="entry name" value="Leu-bd"/>
</dbReference>
<feature type="chain" id="PRO_5031289868" evidence="3">
    <location>
        <begin position="25"/>
        <end position="390"/>
    </location>
</feature>
<feature type="signal peptide" evidence="3">
    <location>
        <begin position="1"/>
        <end position="24"/>
    </location>
</feature>
<comment type="caution">
    <text evidence="5">The sequence shown here is derived from an EMBL/GenBank/DDBJ whole genome shotgun (WGS) entry which is preliminary data.</text>
</comment>
<evidence type="ECO:0000313" key="5">
    <source>
        <dbReference type="EMBL" id="MBB4964293.1"/>
    </source>
</evidence>
<dbReference type="CDD" id="cd06342">
    <property type="entry name" value="PBP1_ABC_LIVBP-like"/>
    <property type="match status" value="1"/>
</dbReference>
<comment type="similarity">
    <text evidence="1">Belongs to the leucine-binding protein family.</text>
</comment>
<dbReference type="InterPro" id="IPR028082">
    <property type="entry name" value="Peripla_BP_I"/>
</dbReference>